<proteinExistence type="predicted"/>
<protein>
    <submittedName>
        <fullName evidence="2">Uncharacterized protein</fullName>
    </submittedName>
</protein>
<dbReference type="Proteomes" id="UP000729402">
    <property type="component" value="Unassembled WGS sequence"/>
</dbReference>
<organism evidence="2 3">
    <name type="scientific">Zizania palustris</name>
    <name type="common">Northern wild rice</name>
    <dbReference type="NCBI Taxonomy" id="103762"/>
    <lineage>
        <taxon>Eukaryota</taxon>
        <taxon>Viridiplantae</taxon>
        <taxon>Streptophyta</taxon>
        <taxon>Embryophyta</taxon>
        <taxon>Tracheophyta</taxon>
        <taxon>Spermatophyta</taxon>
        <taxon>Magnoliopsida</taxon>
        <taxon>Liliopsida</taxon>
        <taxon>Poales</taxon>
        <taxon>Poaceae</taxon>
        <taxon>BOP clade</taxon>
        <taxon>Oryzoideae</taxon>
        <taxon>Oryzeae</taxon>
        <taxon>Zizaniinae</taxon>
        <taxon>Zizania</taxon>
    </lineage>
</organism>
<sequence>MLSPGELYACGVSAIVCGVQNLVPVHFYPACFLAQASFLLMINLVLPSLGRCCLMTRLHHSSVYSPGCH</sequence>
<dbReference type="AlphaFoldDB" id="A0A8J5V486"/>
<evidence type="ECO:0000313" key="3">
    <source>
        <dbReference type="Proteomes" id="UP000729402"/>
    </source>
</evidence>
<evidence type="ECO:0000313" key="2">
    <source>
        <dbReference type="EMBL" id="KAG8058487.1"/>
    </source>
</evidence>
<name>A0A8J5V486_ZIZPA</name>
<comment type="caution">
    <text evidence="2">The sequence shown here is derived from an EMBL/GenBank/DDBJ whole genome shotgun (WGS) entry which is preliminary data.</text>
</comment>
<reference evidence="2" key="2">
    <citation type="submission" date="2021-02" db="EMBL/GenBank/DDBJ databases">
        <authorList>
            <person name="Kimball J.A."/>
            <person name="Haas M.W."/>
            <person name="Macchietto M."/>
            <person name="Kono T."/>
            <person name="Duquette J."/>
            <person name="Shao M."/>
        </authorList>
    </citation>
    <scope>NUCLEOTIDE SEQUENCE</scope>
    <source>
        <tissue evidence="2">Fresh leaf tissue</tissue>
    </source>
</reference>
<keyword evidence="1" id="KW-1133">Transmembrane helix</keyword>
<evidence type="ECO:0000256" key="1">
    <source>
        <dbReference type="SAM" id="Phobius"/>
    </source>
</evidence>
<reference evidence="2" key="1">
    <citation type="journal article" date="2021" name="bioRxiv">
        <title>Whole Genome Assembly and Annotation of Northern Wild Rice, Zizania palustris L., Supports a Whole Genome Duplication in the Zizania Genus.</title>
        <authorList>
            <person name="Haas M."/>
            <person name="Kono T."/>
            <person name="Macchietto M."/>
            <person name="Millas R."/>
            <person name="McGilp L."/>
            <person name="Shao M."/>
            <person name="Duquette J."/>
            <person name="Hirsch C.N."/>
            <person name="Kimball J."/>
        </authorList>
    </citation>
    <scope>NUCLEOTIDE SEQUENCE</scope>
    <source>
        <tissue evidence="2">Fresh leaf tissue</tissue>
    </source>
</reference>
<feature type="transmembrane region" description="Helical" evidence="1">
    <location>
        <begin position="27"/>
        <end position="46"/>
    </location>
</feature>
<dbReference type="EMBL" id="JAAALK010000287">
    <property type="protein sequence ID" value="KAG8058487.1"/>
    <property type="molecule type" value="Genomic_DNA"/>
</dbReference>
<keyword evidence="1" id="KW-0812">Transmembrane</keyword>
<gene>
    <name evidence="2" type="ORF">GUJ93_ZPchr0002g26817</name>
</gene>
<keyword evidence="1" id="KW-0472">Membrane</keyword>
<accession>A0A8J5V486</accession>
<keyword evidence="3" id="KW-1185">Reference proteome</keyword>